<reference evidence="1 2" key="1">
    <citation type="submission" date="2019-08" db="EMBL/GenBank/DDBJ databases">
        <title>Complete genome sequence of Kushneria sp. YCWA18, a halophilic phosphate-solubilizing bacterium isolated from Daqiao saltern in China.</title>
        <authorList>
            <person name="Du G.-X."/>
            <person name="Qu L.-Y."/>
        </authorList>
    </citation>
    <scope>NUCLEOTIDE SEQUENCE [LARGE SCALE GENOMIC DNA]</scope>
    <source>
        <strain evidence="1 2">YCWA18</strain>
    </source>
</reference>
<keyword evidence="2" id="KW-1185">Reference proteome</keyword>
<dbReference type="EMBL" id="CP043420">
    <property type="protein sequence ID" value="QEL12545.1"/>
    <property type="molecule type" value="Genomic_DNA"/>
</dbReference>
<dbReference type="OrthoDB" id="6174504at2"/>
<dbReference type="Pfam" id="PF07331">
    <property type="entry name" value="TctB"/>
    <property type="match status" value="1"/>
</dbReference>
<accession>A0A1S1NTB0</accession>
<name>A0A1S1NTB0_9GAMM</name>
<dbReference type="RefSeq" id="WP_070980057.1">
    <property type="nucleotide sequence ID" value="NZ_CP043420.1"/>
</dbReference>
<dbReference type="STRING" id="657387.BH688_12500"/>
<proteinExistence type="predicted"/>
<protein>
    <submittedName>
        <fullName evidence="1">Tripartite tricarboxylate transporter TctB family protein</fullName>
    </submittedName>
</protein>
<gene>
    <name evidence="1" type="ORF">FY550_16300</name>
</gene>
<organism evidence="1 2">
    <name type="scientific">Kushneria phosphatilytica</name>
    <dbReference type="NCBI Taxonomy" id="657387"/>
    <lineage>
        <taxon>Bacteria</taxon>
        <taxon>Pseudomonadati</taxon>
        <taxon>Pseudomonadota</taxon>
        <taxon>Gammaproteobacteria</taxon>
        <taxon>Oceanospirillales</taxon>
        <taxon>Halomonadaceae</taxon>
        <taxon>Kushneria</taxon>
    </lineage>
</organism>
<dbReference type="AlphaFoldDB" id="A0A1S1NTB0"/>
<dbReference type="KEGG" id="kuy:FY550_16300"/>
<sequence length="161" mass="16908">MRIDDRLSGTMLILLGALIFWRASTFPALAGLAYGSGLFPSIAAVGLMISGAAIALTAQLRQRALAGVGASSEGSTTRGTWRHSARVVALLAVVLGYGLLLDPLGFHLTSMLAVAATAMIFGLSVLRSLMLAIPLVIAVHLLFYSLMHVPLPWGVLTPIAW</sequence>
<evidence type="ECO:0000313" key="2">
    <source>
        <dbReference type="Proteomes" id="UP000322553"/>
    </source>
</evidence>
<dbReference type="Proteomes" id="UP000322553">
    <property type="component" value="Chromosome"/>
</dbReference>
<evidence type="ECO:0000313" key="1">
    <source>
        <dbReference type="EMBL" id="QEL12545.1"/>
    </source>
</evidence>
<dbReference type="InterPro" id="IPR009936">
    <property type="entry name" value="DUF1468"/>
</dbReference>